<evidence type="ECO:0000256" key="2">
    <source>
        <dbReference type="SAM" id="MobiDB-lite"/>
    </source>
</evidence>
<dbReference type="OrthoDB" id="1711136at2759"/>
<keyword evidence="1" id="KW-0863">Zinc-finger</keyword>
<proteinExistence type="predicted"/>
<accession>A0A8S0SGP2</accession>
<feature type="compositionally biased region" description="Acidic residues" evidence="2">
    <location>
        <begin position="31"/>
        <end position="41"/>
    </location>
</feature>
<feature type="non-terminal residue" evidence="4">
    <location>
        <position position="1"/>
    </location>
</feature>
<dbReference type="InterPro" id="IPR001841">
    <property type="entry name" value="Znf_RING"/>
</dbReference>
<reference evidence="4 5" key="1">
    <citation type="submission" date="2019-12" db="EMBL/GenBank/DDBJ databases">
        <authorList>
            <person name="Alioto T."/>
            <person name="Alioto T."/>
            <person name="Gomez Garrido J."/>
        </authorList>
    </citation>
    <scope>NUCLEOTIDE SEQUENCE [LARGE SCALE GENOMIC DNA]</scope>
</reference>
<feature type="domain" description="RING-type" evidence="3">
    <location>
        <begin position="49"/>
        <end position="87"/>
    </location>
</feature>
<dbReference type="PROSITE" id="PS50089">
    <property type="entry name" value="ZF_RING_2"/>
    <property type="match status" value="1"/>
</dbReference>
<dbReference type="AlphaFoldDB" id="A0A8S0SGP2"/>
<organism evidence="4 5">
    <name type="scientific">Olea europaea subsp. europaea</name>
    <dbReference type="NCBI Taxonomy" id="158383"/>
    <lineage>
        <taxon>Eukaryota</taxon>
        <taxon>Viridiplantae</taxon>
        <taxon>Streptophyta</taxon>
        <taxon>Embryophyta</taxon>
        <taxon>Tracheophyta</taxon>
        <taxon>Spermatophyta</taxon>
        <taxon>Magnoliopsida</taxon>
        <taxon>eudicotyledons</taxon>
        <taxon>Gunneridae</taxon>
        <taxon>Pentapetalae</taxon>
        <taxon>asterids</taxon>
        <taxon>lamiids</taxon>
        <taxon>Lamiales</taxon>
        <taxon>Oleaceae</taxon>
        <taxon>Oleeae</taxon>
        <taxon>Olea</taxon>
    </lineage>
</organism>
<keyword evidence="1" id="KW-0479">Metal-binding</keyword>
<feature type="region of interest" description="Disordered" evidence="2">
    <location>
        <begin position="1"/>
        <end position="41"/>
    </location>
</feature>
<evidence type="ECO:0000313" key="5">
    <source>
        <dbReference type="Proteomes" id="UP000594638"/>
    </source>
</evidence>
<dbReference type="InterPro" id="IPR013083">
    <property type="entry name" value="Znf_RING/FYVE/PHD"/>
</dbReference>
<evidence type="ECO:0000259" key="3">
    <source>
        <dbReference type="PROSITE" id="PS50089"/>
    </source>
</evidence>
<keyword evidence="1" id="KW-0862">Zinc</keyword>
<dbReference type="Pfam" id="PF13920">
    <property type="entry name" value="zf-C3HC4_3"/>
    <property type="match status" value="1"/>
</dbReference>
<sequence length="93" mass="10449">WSGGEARGHEDVFDRPSSRDSRSAYAMEQDKDGDDEDKDDDGGGEYNNCSICMVRHKGAAFIQCGHTFCRLCSRELCFQQGNFPLCNNYILNS</sequence>
<comment type="caution">
    <text evidence="4">The sequence shown here is derived from an EMBL/GenBank/DDBJ whole genome shotgun (WGS) entry which is preliminary data.</text>
</comment>
<dbReference type="EMBL" id="CACTIH010004788">
    <property type="protein sequence ID" value="CAA2991137.1"/>
    <property type="molecule type" value="Genomic_DNA"/>
</dbReference>
<evidence type="ECO:0000313" key="4">
    <source>
        <dbReference type="EMBL" id="CAA2991137.1"/>
    </source>
</evidence>
<gene>
    <name evidence="4" type="ORF">OLEA9_A073611</name>
</gene>
<dbReference type="SUPFAM" id="SSF57850">
    <property type="entry name" value="RING/U-box"/>
    <property type="match status" value="1"/>
</dbReference>
<feature type="compositionally biased region" description="Basic and acidic residues" evidence="2">
    <location>
        <begin position="1"/>
        <end position="22"/>
    </location>
</feature>
<dbReference type="GO" id="GO:0008270">
    <property type="term" value="F:zinc ion binding"/>
    <property type="evidence" value="ECO:0007669"/>
    <property type="project" value="UniProtKB-KW"/>
</dbReference>
<evidence type="ECO:0000256" key="1">
    <source>
        <dbReference type="PROSITE-ProRule" id="PRU00175"/>
    </source>
</evidence>
<dbReference type="PANTHER" id="PTHR46629">
    <property type="entry name" value="OS01G0917900 PROTEIN"/>
    <property type="match status" value="1"/>
</dbReference>
<name>A0A8S0SGP2_OLEEU</name>
<protein>
    <submittedName>
        <fullName evidence="4">LON peptidase N-terminal domain and RING finger 3-like</fullName>
    </submittedName>
</protein>
<dbReference type="Gramene" id="OE9A073611T1">
    <property type="protein sequence ID" value="OE9A073611C1"/>
    <property type="gene ID" value="OE9A073611"/>
</dbReference>
<keyword evidence="5" id="KW-1185">Reference proteome</keyword>
<dbReference type="Gene3D" id="3.30.40.10">
    <property type="entry name" value="Zinc/RING finger domain, C3HC4 (zinc finger)"/>
    <property type="match status" value="1"/>
</dbReference>
<dbReference type="Proteomes" id="UP000594638">
    <property type="component" value="Unassembled WGS sequence"/>
</dbReference>